<name>A0ABR0E604_ZASCE</name>
<dbReference type="Gene3D" id="3.50.50.60">
    <property type="entry name" value="FAD/NAD(P)-binding domain"/>
    <property type="match status" value="1"/>
</dbReference>
<feature type="domain" description="FAD-binding" evidence="6">
    <location>
        <begin position="131"/>
        <end position="353"/>
    </location>
</feature>
<evidence type="ECO:0000256" key="5">
    <source>
        <dbReference type="ARBA" id="ARBA00023033"/>
    </source>
</evidence>
<evidence type="ECO:0000256" key="4">
    <source>
        <dbReference type="ARBA" id="ARBA00023002"/>
    </source>
</evidence>
<dbReference type="InterPro" id="IPR036188">
    <property type="entry name" value="FAD/NAD-bd_sf"/>
</dbReference>
<evidence type="ECO:0000256" key="3">
    <source>
        <dbReference type="ARBA" id="ARBA00022827"/>
    </source>
</evidence>
<comment type="cofactor">
    <cofactor evidence="1">
        <name>FAD</name>
        <dbReference type="ChEBI" id="CHEBI:57692"/>
    </cofactor>
</comment>
<reference evidence="7 8" key="1">
    <citation type="journal article" date="2023" name="G3 (Bethesda)">
        <title>A chromosome-level genome assembly of Zasmidium syzygii isolated from banana leaves.</title>
        <authorList>
            <person name="van Westerhoven A.C."/>
            <person name="Mehrabi R."/>
            <person name="Talebi R."/>
            <person name="Steentjes M.B.F."/>
            <person name="Corcolon B."/>
            <person name="Chong P.A."/>
            <person name="Kema G.H.J."/>
            <person name="Seidl M.F."/>
        </authorList>
    </citation>
    <scope>NUCLEOTIDE SEQUENCE [LARGE SCALE GENOMIC DNA]</scope>
    <source>
        <strain evidence="7 8">P124</strain>
    </source>
</reference>
<dbReference type="InterPro" id="IPR002938">
    <property type="entry name" value="FAD-bd"/>
</dbReference>
<dbReference type="SUPFAM" id="SSF51905">
    <property type="entry name" value="FAD/NAD(P)-binding domain"/>
    <property type="match status" value="1"/>
</dbReference>
<proteinExistence type="predicted"/>
<dbReference type="Pfam" id="PF13450">
    <property type="entry name" value="NAD_binding_8"/>
    <property type="match status" value="1"/>
</dbReference>
<dbReference type="Pfam" id="PF01494">
    <property type="entry name" value="FAD_binding_3"/>
    <property type="match status" value="1"/>
</dbReference>
<evidence type="ECO:0000256" key="2">
    <source>
        <dbReference type="ARBA" id="ARBA00022630"/>
    </source>
</evidence>
<keyword evidence="4" id="KW-0560">Oxidoreductase</keyword>
<evidence type="ECO:0000256" key="1">
    <source>
        <dbReference type="ARBA" id="ARBA00001974"/>
    </source>
</evidence>
<evidence type="ECO:0000313" key="8">
    <source>
        <dbReference type="Proteomes" id="UP001305779"/>
    </source>
</evidence>
<keyword evidence="3" id="KW-0274">FAD</keyword>
<keyword evidence="2" id="KW-0285">Flavoprotein</keyword>
<comment type="caution">
    <text evidence="7">The sequence shown here is derived from an EMBL/GenBank/DDBJ whole genome shotgun (WGS) entry which is preliminary data.</text>
</comment>
<organism evidence="7 8">
    <name type="scientific">Zasmidium cellare</name>
    <name type="common">Wine cellar mold</name>
    <name type="synonym">Racodium cellare</name>
    <dbReference type="NCBI Taxonomy" id="395010"/>
    <lineage>
        <taxon>Eukaryota</taxon>
        <taxon>Fungi</taxon>
        <taxon>Dikarya</taxon>
        <taxon>Ascomycota</taxon>
        <taxon>Pezizomycotina</taxon>
        <taxon>Dothideomycetes</taxon>
        <taxon>Dothideomycetidae</taxon>
        <taxon>Mycosphaerellales</taxon>
        <taxon>Mycosphaerellaceae</taxon>
        <taxon>Zasmidium</taxon>
    </lineage>
</organism>
<dbReference type="PANTHER" id="PTHR47178">
    <property type="entry name" value="MONOOXYGENASE, FAD-BINDING"/>
    <property type="match status" value="1"/>
</dbReference>
<dbReference type="PRINTS" id="PR00420">
    <property type="entry name" value="RNGMNOXGNASE"/>
</dbReference>
<keyword evidence="8" id="KW-1185">Reference proteome</keyword>
<sequence>MTTQNFGLNHGLPVIIIGAGFAGLTVAQGLHKHGIPFLVFEQDELSHRPGGHRFRIDTDGPEALYETIPTELDDLFTRTCPRLINRSPTFADSETLELLDFPKRPPKPGRGPSAIDRAWILQLLSLGIENRIHRGRKLSSYDLGSDEVTAVFTDGTSVKGRLLVGADGIHSKVRHQLQPERRLVDTERQIVWARMWITPEFLAAYPEEAFTWFVGIDKQHPERNVILEPITWTTSVAQESQGRLPDGKDYVYWSLTTETFDQPLRSPEELRTFVLDKTQKWDLNFRSLFEHADWSLAVRARLYSSKPGIGDFSLGDGRLVLIGDAAHPMTPQGGLGGNTAVKGAAELCRTIVEEGVSKESMAGFEERIRELAREAIELSFKTAKFMVKGKDWEEYHEVEEGHVWKA</sequence>
<protein>
    <recommendedName>
        <fullName evidence="6">FAD-binding domain-containing protein</fullName>
    </recommendedName>
</protein>
<evidence type="ECO:0000259" key="6">
    <source>
        <dbReference type="Pfam" id="PF01494"/>
    </source>
</evidence>
<keyword evidence="5" id="KW-0503">Monooxygenase</keyword>
<gene>
    <name evidence="7" type="ORF">PRZ48_011288</name>
</gene>
<accession>A0ABR0E604</accession>
<dbReference type="EMBL" id="JAXOVC010000009">
    <property type="protein sequence ID" value="KAK4496839.1"/>
    <property type="molecule type" value="Genomic_DNA"/>
</dbReference>
<dbReference type="PANTHER" id="PTHR47178:SF5">
    <property type="entry name" value="FAD-BINDING DOMAIN-CONTAINING PROTEIN"/>
    <property type="match status" value="1"/>
</dbReference>
<evidence type="ECO:0000313" key="7">
    <source>
        <dbReference type="EMBL" id="KAK4496839.1"/>
    </source>
</evidence>
<dbReference type="Proteomes" id="UP001305779">
    <property type="component" value="Unassembled WGS sequence"/>
</dbReference>